<dbReference type="AlphaFoldDB" id="C0EIP7"/>
<evidence type="ECO:0000313" key="1">
    <source>
        <dbReference type="EMBL" id="EEG28634.1"/>
    </source>
</evidence>
<accession>C0EIP7</accession>
<proteinExistence type="predicted"/>
<protein>
    <submittedName>
        <fullName evidence="1">Uncharacterized protein</fullName>
    </submittedName>
</protein>
<name>C0EIP7_9FIRM</name>
<reference evidence="1 2" key="1">
    <citation type="submission" date="2009-01" db="EMBL/GenBank/DDBJ databases">
        <authorList>
            <person name="Fulton L."/>
            <person name="Clifton S."/>
            <person name="Fulton B."/>
            <person name="Xu J."/>
            <person name="Minx P."/>
            <person name="Pepin K.H."/>
            <person name="Johnson M."/>
            <person name="Bhonagiri V."/>
            <person name="Nash W.E."/>
            <person name="Mardis E.R."/>
            <person name="Wilson R.K."/>
        </authorList>
    </citation>
    <scope>NUCLEOTIDE SEQUENCE [LARGE SCALE GENOMIC DNA]</scope>
    <source>
        <strain evidence="1 2">DSM 5476</strain>
    </source>
</reference>
<dbReference type="EMBL" id="ACEC01000129">
    <property type="protein sequence ID" value="EEG28634.1"/>
    <property type="molecule type" value="Genomic_DNA"/>
</dbReference>
<evidence type="ECO:0000313" key="2">
    <source>
        <dbReference type="Proteomes" id="UP000003340"/>
    </source>
</evidence>
<gene>
    <name evidence="1" type="ORF">CLOSTMETH_03742</name>
</gene>
<organism evidence="1 2">
    <name type="scientific">[Clostridium] methylpentosum DSM 5476</name>
    <dbReference type="NCBI Taxonomy" id="537013"/>
    <lineage>
        <taxon>Bacteria</taxon>
        <taxon>Bacillati</taxon>
        <taxon>Bacillota</taxon>
        <taxon>Clostridia</taxon>
        <taxon>Eubacteriales</taxon>
        <taxon>Oscillospiraceae</taxon>
        <taxon>Oscillospiraceae incertae sedis</taxon>
    </lineage>
</organism>
<keyword evidence="2" id="KW-1185">Reference proteome</keyword>
<dbReference type="Proteomes" id="UP000003340">
    <property type="component" value="Unassembled WGS sequence"/>
</dbReference>
<sequence>MKYITFPMNAVTRYFSEQSCEFVAGLLFLYIKETTRWARGTKEGCWRCCRRKKAVC</sequence>
<comment type="caution">
    <text evidence="1">The sequence shown here is derived from an EMBL/GenBank/DDBJ whole genome shotgun (WGS) entry which is preliminary data.</text>
</comment>
<reference evidence="1 2" key="2">
    <citation type="submission" date="2009-02" db="EMBL/GenBank/DDBJ databases">
        <title>Draft genome sequence of Clostridium methylpentosum (DSM 5476).</title>
        <authorList>
            <person name="Sudarsanam P."/>
            <person name="Ley R."/>
            <person name="Guruge J."/>
            <person name="Turnbaugh P.J."/>
            <person name="Mahowald M."/>
            <person name="Liep D."/>
            <person name="Gordon J."/>
        </authorList>
    </citation>
    <scope>NUCLEOTIDE SEQUENCE [LARGE SCALE GENOMIC DNA]</scope>
    <source>
        <strain evidence="1 2">DSM 5476</strain>
    </source>
</reference>
<dbReference type="HOGENOM" id="CLU_3006149_0_0_9"/>